<organism evidence="4 5">
    <name type="scientific">Luedemannella helvata</name>
    <dbReference type="NCBI Taxonomy" id="349315"/>
    <lineage>
        <taxon>Bacteria</taxon>
        <taxon>Bacillati</taxon>
        <taxon>Actinomycetota</taxon>
        <taxon>Actinomycetes</taxon>
        <taxon>Micromonosporales</taxon>
        <taxon>Micromonosporaceae</taxon>
        <taxon>Luedemannella</taxon>
    </lineage>
</organism>
<keyword evidence="5" id="KW-1185">Reference proteome</keyword>
<evidence type="ECO:0000256" key="2">
    <source>
        <dbReference type="SAM" id="Phobius"/>
    </source>
</evidence>
<keyword evidence="2" id="KW-0812">Transmembrane</keyword>
<reference evidence="4 5" key="1">
    <citation type="journal article" date="2019" name="Int. J. Syst. Evol. Microbiol.">
        <title>The Global Catalogue of Microorganisms (GCM) 10K type strain sequencing project: providing services to taxonomists for standard genome sequencing and annotation.</title>
        <authorList>
            <consortium name="The Broad Institute Genomics Platform"/>
            <consortium name="The Broad Institute Genome Sequencing Center for Infectious Disease"/>
            <person name="Wu L."/>
            <person name="Ma J."/>
        </authorList>
    </citation>
    <scope>NUCLEOTIDE SEQUENCE [LARGE SCALE GENOMIC DNA]</scope>
    <source>
        <strain evidence="4 5">JCM 13249</strain>
    </source>
</reference>
<dbReference type="Proteomes" id="UP001500655">
    <property type="component" value="Unassembled WGS sequence"/>
</dbReference>
<evidence type="ECO:0000256" key="1">
    <source>
        <dbReference type="SAM" id="MobiDB-lite"/>
    </source>
</evidence>
<feature type="transmembrane region" description="Helical" evidence="2">
    <location>
        <begin position="203"/>
        <end position="223"/>
    </location>
</feature>
<feature type="compositionally biased region" description="Polar residues" evidence="1">
    <location>
        <begin position="1"/>
        <end position="14"/>
    </location>
</feature>
<evidence type="ECO:0000313" key="4">
    <source>
        <dbReference type="EMBL" id="GAA1737835.1"/>
    </source>
</evidence>
<feature type="transmembrane region" description="Helical" evidence="2">
    <location>
        <begin position="109"/>
        <end position="127"/>
    </location>
</feature>
<dbReference type="RefSeq" id="WP_425560641.1">
    <property type="nucleotide sequence ID" value="NZ_BAAALS010000002.1"/>
</dbReference>
<dbReference type="CDD" id="cd03506">
    <property type="entry name" value="Delta6-FADS-like"/>
    <property type="match status" value="1"/>
</dbReference>
<keyword evidence="2" id="KW-0472">Membrane</keyword>
<evidence type="ECO:0000259" key="3">
    <source>
        <dbReference type="Pfam" id="PF00487"/>
    </source>
</evidence>
<accession>A0ABN2JSU8</accession>
<dbReference type="PIRSF" id="PIRSF015921">
    <property type="entry name" value="FA_sphinglp_des"/>
    <property type="match status" value="1"/>
</dbReference>
<dbReference type="Pfam" id="PF00487">
    <property type="entry name" value="FA_desaturase"/>
    <property type="match status" value="1"/>
</dbReference>
<dbReference type="EMBL" id="BAAALS010000002">
    <property type="protein sequence ID" value="GAA1737835.1"/>
    <property type="molecule type" value="Genomic_DNA"/>
</dbReference>
<name>A0ABN2JSU8_9ACTN</name>
<feature type="domain" description="Fatty acid desaturase" evidence="3">
    <location>
        <begin position="70"/>
        <end position="327"/>
    </location>
</feature>
<dbReference type="InterPro" id="IPR012171">
    <property type="entry name" value="Fatty_acid_desaturase"/>
</dbReference>
<sequence>MTTSVIPTPRSATDATPGRGNRGTPYADLSRRIKAQGLLERRHAYYITRIAVTALMFLGGWTAVVLLGESWYQLIVAVFLAVVFTQMGFLGHDAGHGQILGSARASRVLGLLHGNLAIGLSYGWWISKHTRHHAHPNDPDKDPDVGVGALIFTPGQAARRRGIGALWTRSQAYLFFPLLFLEGLNLHVASVRDLIRPGRKSRWLELGLLTIHLVGYATVVFMVMSPWQAIAFIAVQQGLFGFYMGCSFAPNHKGMPVLGPEDSADFLRRQVLTSRNIRGGWFVDVVFGGLNYQIEHHLFPSMPRPSLRRAQKIVREFCADHGVSYLETGTFRSFAEALRHLHEVGEPLRQRRSAAWG</sequence>
<feature type="region of interest" description="Disordered" evidence="1">
    <location>
        <begin position="1"/>
        <end position="24"/>
    </location>
</feature>
<keyword evidence="2" id="KW-1133">Transmembrane helix</keyword>
<feature type="transmembrane region" description="Helical" evidence="2">
    <location>
        <begin position="44"/>
        <end position="64"/>
    </location>
</feature>
<proteinExistence type="predicted"/>
<dbReference type="InterPro" id="IPR005804">
    <property type="entry name" value="FA_desaturase_dom"/>
</dbReference>
<protein>
    <submittedName>
        <fullName evidence="4">Acyl-CoA desaturase</fullName>
    </submittedName>
</protein>
<gene>
    <name evidence="4" type="ORF">GCM10009681_05640</name>
</gene>
<feature type="transmembrane region" description="Helical" evidence="2">
    <location>
        <begin position="70"/>
        <end position="89"/>
    </location>
</feature>
<evidence type="ECO:0000313" key="5">
    <source>
        <dbReference type="Proteomes" id="UP001500655"/>
    </source>
</evidence>
<dbReference type="PANTHER" id="PTHR19353">
    <property type="entry name" value="FATTY ACID DESATURASE 2"/>
    <property type="match status" value="1"/>
</dbReference>
<feature type="transmembrane region" description="Helical" evidence="2">
    <location>
        <begin position="172"/>
        <end position="191"/>
    </location>
</feature>
<comment type="caution">
    <text evidence="4">The sequence shown here is derived from an EMBL/GenBank/DDBJ whole genome shotgun (WGS) entry which is preliminary data.</text>
</comment>
<dbReference type="PANTHER" id="PTHR19353:SF19">
    <property type="entry name" value="DELTA(5) FATTY ACID DESATURASE C-RELATED"/>
    <property type="match status" value="1"/>
</dbReference>